<comment type="similarity">
    <text evidence="1 2">Belongs to the calycin superfamily. Lipocalin family.</text>
</comment>
<keyword evidence="6" id="KW-1185">Reference proteome</keyword>
<dbReference type="InterPro" id="IPR012674">
    <property type="entry name" value="Calycin"/>
</dbReference>
<dbReference type="InterPro" id="IPR000566">
    <property type="entry name" value="Lipocln_cytosolic_FA-bd_dom"/>
</dbReference>
<evidence type="ECO:0000256" key="2">
    <source>
        <dbReference type="PIRNR" id="PIRNR036893"/>
    </source>
</evidence>
<dbReference type="AlphaFoldDB" id="A0A5B6TGP0"/>
<dbReference type="GO" id="GO:0006950">
    <property type="term" value="P:response to stress"/>
    <property type="evidence" value="ECO:0007669"/>
    <property type="project" value="UniProtKB-ARBA"/>
</dbReference>
<dbReference type="PANTHER" id="PTHR10612:SF34">
    <property type="entry name" value="APOLIPOPROTEIN D"/>
    <property type="match status" value="1"/>
</dbReference>
<dbReference type="EMBL" id="VKKY01000001">
    <property type="protein sequence ID" value="KAA3439832.1"/>
    <property type="molecule type" value="Genomic_DNA"/>
</dbReference>
<evidence type="ECO:0000259" key="4">
    <source>
        <dbReference type="Pfam" id="PF08212"/>
    </source>
</evidence>
<dbReference type="InterPro" id="IPR022271">
    <property type="entry name" value="Lipocalin_ApoD"/>
</dbReference>
<protein>
    <recommendedName>
        <fullName evidence="4">Lipocalin/cytosolic fatty-acid binding domain-containing protein</fullName>
    </recommendedName>
</protein>
<gene>
    <name evidence="5" type="ORF">FOA19_03945</name>
</gene>
<accession>A0A5B6TGP0</accession>
<keyword evidence="3" id="KW-0812">Transmembrane</keyword>
<dbReference type="Gene3D" id="2.40.128.20">
    <property type="match status" value="1"/>
</dbReference>
<keyword evidence="3" id="KW-0472">Membrane</keyword>
<comment type="caution">
    <text evidence="5">The sequence shown here is derived from an EMBL/GenBank/DDBJ whole genome shotgun (WGS) entry which is preliminary data.</text>
</comment>
<dbReference type="RefSeq" id="WP_149089472.1">
    <property type="nucleotide sequence ID" value="NZ_VKKY01000001.1"/>
</dbReference>
<dbReference type="Pfam" id="PF08212">
    <property type="entry name" value="Lipocalin_2"/>
    <property type="match status" value="1"/>
</dbReference>
<reference evidence="5 6" key="1">
    <citation type="submission" date="2019-07" db="EMBL/GenBank/DDBJ databases">
        <title>Rufibacter sp. nov., isolated from lake sediment.</title>
        <authorList>
            <person name="Qu J.-H."/>
        </authorList>
    </citation>
    <scope>NUCLEOTIDE SEQUENCE [LARGE SCALE GENOMIC DNA]</scope>
    <source>
        <strain evidence="5 6">NBS58-1</strain>
    </source>
</reference>
<feature type="domain" description="Lipocalin/cytosolic fatty-acid binding" evidence="4">
    <location>
        <begin position="37"/>
        <end position="175"/>
    </location>
</feature>
<evidence type="ECO:0000313" key="5">
    <source>
        <dbReference type="EMBL" id="KAA3439832.1"/>
    </source>
</evidence>
<dbReference type="InterPro" id="IPR002446">
    <property type="entry name" value="Lipocalin_bac"/>
</dbReference>
<dbReference type="OrthoDB" id="594739at2"/>
<keyword evidence="3" id="KW-1133">Transmembrane helix</keyword>
<feature type="transmembrane region" description="Helical" evidence="3">
    <location>
        <begin position="6"/>
        <end position="24"/>
    </location>
</feature>
<dbReference type="CDD" id="cd19438">
    <property type="entry name" value="lipocalin_Blc-like"/>
    <property type="match status" value="1"/>
</dbReference>
<dbReference type="InterPro" id="IPR047202">
    <property type="entry name" value="Lipocalin_Blc-like_dom"/>
</dbReference>
<proteinExistence type="inferred from homology"/>
<sequence>MKKSLVFAGVGVGLLAIGALYLALKPKPAPLPTVASVDLQRYAGKWYEIAAFPNRFEKGCHCTTAVYTPKEGYVEVNNTCRKGSANGKDDGALGKAFPVEGSNNAKLRVQFFWPFRGDYWILSLADDYSHVLVGSPDRKYLWILARSRQLDPATYRQLAQKAQSLGFDTRKLRLADQSCPDR</sequence>
<evidence type="ECO:0000256" key="1">
    <source>
        <dbReference type="ARBA" id="ARBA00006889"/>
    </source>
</evidence>
<dbReference type="InterPro" id="IPR022272">
    <property type="entry name" value="Lipocalin_CS"/>
</dbReference>
<dbReference type="PRINTS" id="PR01171">
    <property type="entry name" value="BCTLIPOCALIN"/>
</dbReference>
<evidence type="ECO:0000256" key="3">
    <source>
        <dbReference type="SAM" id="Phobius"/>
    </source>
</evidence>
<name>A0A5B6TGP0_9BACT</name>
<dbReference type="Proteomes" id="UP000324133">
    <property type="component" value="Unassembled WGS sequence"/>
</dbReference>
<dbReference type="SUPFAM" id="SSF50814">
    <property type="entry name" value="Lipocalins"/>
    <property type="match status" value="1"/>
</dbReference>
<dbReference type="PIRSF" id="PIRSF036893">
    <property type="entry name" value="Lipocalin_ApoD"/>
    <property type="match status" value="1"/>
</dbReference>
<dbReference type="PANTHER" id="PTHR10612">
    <property type="entry name" value="APOLIPOPROTEIN D"/>
    <property type="match status" value="1"/>
</dbReference>
<dbReference type="PROSITE" id="PS00213">
    <property type="entry name" value="LIPOCALIN"/>
    <property type="match status" value="1"/>
</dbReference>
<evidence type="ECO:0000313" key="6">
    <source>
        <dbReference type="Proteomes" id="UP000324133"/>
    </source>
</evidence>
<organism evidence="5 6">
    <name type="scientific">Rufibacter hautae</name>
    <dbReference type="NCBI Taxonomy" id="2595005"/>
    <lineage>
        <taxon>Bacteria</taxon>
        <taxon>Pseudomonadati</taxon>
        <taxon>Bacteroidota</taxon>
        <taxon>Cytophagia</taxon>
        <taxon>Cytophagales</taxon>
        <taxon>Hymenobacteraceae</taxon>
        <taxon>Rufibacter</taxon>
    </lineage>
</organism>